<sequence>MSFPAALGLDWVIQYVKGKLRSEIDGGEGDESRDVTRSADEGGRDRSEHTKRTERGQVPAINVLTIR</sequence>
<accession>M4C4B0</accession>
<feature type="region of interest" description="Disordered" evidence="1">
    <location>
        <begin position="23"/>
        <end position="67"/>
    </location>
</feature>
<dbReference type="Proteomes" id="UP000011713">
    <property type="component" value="Unassembled WGS sequence"/>
</dbReference>
<dbReference type="HOGENOM" id="CLU_2817928_0_0_1"/>
<dbReference type="InParanoid" id="M4C4B0"/>
<evidence type="ECO:0000256" key="1">
    <source>
        <dbReference type="SAM" id="MobiDB-lite"/>
    </source>
</evidence>
<reference evidence="2" key="2">
    <citation type="submission" date="2015-06" db="UniProtKB">
        <authorList>
            <consortium name="EnsemblProtists"/>
        </authorList>
    </citation>
    <scope>IDENTIFICATION</scope>
    <source>
        <strain evidence="2">Emoy2</strain>
    </source>
</reference>
<protein>
    <submittedName>
        <fullName evidence="2">Uncharacterized protein</fullName>
    </submittedName>
</protein>
<dbReference type="VEuPathDB" id="FungiDB:HpaG813928"/>
<dbReference type="EMBL" id="JH598216">
    <property type="status" value="NOT_ANNOTATED_CDS"/>
    <property type="molecule type" value="Genomic_DNA"/>
</dbReference>
<reference evidence="3" key="1">
    <citation type="journal article" date="2010" name="Science">
        <title>Signatures of adaptation to obligate biotrophy in the Hyaloperonospora arabidopsidis genome.</title>
        <authorList>
            <person name="Baxter L."/>
            <person name="Tripathy S."/>
            <person name="Ishaque N."/>
            <person name="Boot N."/>
            <person name="Cabral A."/>
            <person name="Kemen E."/>
            <person name="Thines M."/>
            <person name="Ah-Fong A."/>
            <person name="Anderson R."/>
            <person name="Badejoko W."/>
            <person name="Bittner-Eddy P."/>
            <person name="Boore J.L."/>
            <person name="Chibucos M.C."/>
            <person name="Coates M."/>
            <person name="Dehal P."/>
            <person name="Delehaunty K."/>
            <person name="Dong S."/>
            <person name="Downton P."/>
            <person name="Dumas B."/>
            <person name="Fabro G."/>
            <person name="Fronick C."/>
            <person name="Fuerstenberg S.I."/>
            <person name="Fulton L."/>
            <person name="Gaulin E."/>
            <person name="Govers F."/>
            <person name="Hughes L."/>
            <person name="Humphray S."/>
            <person name="Jiang R.H."/>
            <person name="Judelson H."/>
            <person name="Kamoun S."/>
            <person name="Kyung K."/>
            <person name="Meijer H."/>
            <person name="Minx P."/>
            <person name="Morris P."/>
            <person name="Nelson J."/>
            <person name="Phuntumart V."/>
            <person name="Qutob D."/>
            <person name="Rehmany A."/>
            <person name="Rougon-Cardoso A."/>
            <person name="Ryden P."/>
            <person name="Torto-Alalibo T."/>
            <person name="Studholme D."/>
            <person name="Wang Y."/>
            <person name="Win J."/>
            <person name="Wood J."/>
            <person name="Clifton S.W."/>
            <person name="Rogers J."/>
            <person name="Van den Ackerveken G."/>
            <person name="Jones J.D."/>
            <person name="McDowell J.M."/>
            <person name="Beynon J."/>
            <person name="Tyler B.M."/>
        </authorList>
    </citation>
    <scope>NUCLEOTIDE SEQUENCE [LARGE SCALE GENOMIC DNA]</scope>
    <source>
        <strain evidence="3">Emoy2</strain>
    </source>
</reference>
<name>M4C4B0_HYAAE</name>
<organism evidence="2 3">
    <name type="scientific">Hyaloperonospora arabidopsidis (strain Emoy2)</name>
    <name type="common">Downy mildew agent</name>
    <name type="synonym">Peronospora arabidopsidis</name>
    <dbReference type="NCBI Taxonomy" id="559515"/>
    <lineage>
        <taxon>Eukaryota</taxon>
        <taxon>Sar</taxon>
        <taxon>Stramenopiles</taxon>
        <taxon>Oomycota</taxon>
        <taxon>Peronosporomycetes</taxon>
        <taxon>Peronosporales</taxon>
        <taxon>Peronosporaceae</taxon>
        <taxon>Hyaloperonospora</taxon>
    </lineage>
</organism>
<evidence type="ECO:0000313" key="2">
    <source>
        <dbReference type="EnsemblProtists" id="HpaP813928"/>
    </source>
</evidence>
<proteinExistence type="predicted"/>
<dbReference type="AlphaFoldDB" id="M4C4B0"/>
<dbReference type="EnsemblProtists" id="HpaT813928">
    <property type="protein sequence ID" value="HpaP813928"/>
    <property type="gene ID" value="HpaG813928"/>
</dbReference>
<feature type="compositionally biased region" description="Basic and acidic residues" evidence="1">
    <location>
        <begin position="23"/>
        <end position="55"/>
    </location>
</feature>
<keyword evidence="3" id="KW-1185">Reference proteome</keyword>
<evidence type="ECO:0000313" key="3">
    <source>
        <dbReference type="Proteomes" id="UP000011713"/>
    </source>
</evidence>